<evidence type="ECO:0000256" key="4">
    <source>
        <dbReference type="ARBA" id="ARBA00023125"/>
    </source>
</evidence>
<dbReference type="InterPro" id="IPR011006">
    <property type="entry name" value="CheY-like_superfamily"/>
</dbReference>
<sequence>MQSMPKSGSKLTVLCVEDQCHLRQDIIDELSAAGYDAVGAADGREALDVLETIRPHLILCDISMPRLDGYGLLETVRGRHTHLADVPFVFLTALNQRDEIIHGKRAGADDYLVKPIDYDLLLATIEARLRQVSRIDDRQKNELETLRQALAGSGSDRSLGMNGMESVLNVLSFGIVLVSLSGVVFANRAAREIHMARDGLVIDRTLHTGSSQLANDIRKLLANACEAACNGQDHLASLTVQRPSGRRDFLLTVCSLPDSTGLPNDDAKAVIFISDLAHRPRMPDEILAGLFDLTPTESEVARALAQGRRKEDIAQELSIAPTTVAFHLRNLFEKTGTNRQADLIALLLTGLVSIKGPQGDVEKRGKAEALPTT</sequence>
<keyword evidence="7" id="KW-0812">Transmembrane</keyword>
<protein>
    <recommendedName>
        <fullName evidence="12">DNA-binding NarL/FixJ family response regulator</fullName>
    </recommendedName>
</protein>
<evidence type="ECO:0000256" key="1">
    <source>
        <dbReference type="ARBA" id="ARBA00022553"/>
    </source>
</evidence>
<keyword evidence="10" id="KW-0614">Plasmid</keyword>
<dbReference type="Gene3D" id="3.40.50.2300">
    <property type="match status" value="1"/>
</dbReference>
<evidence type="ECO:0000313" key="10">
    <source>
        <dbReference type="EMBL" id="AQQ08073.1"/>
    </source>
</evidence>
<evidence type="ECO:0000313" key="11">
    <source>
        <dbReference type="Proteomes" id="UP000188174"/>
    </source>
</evidence>
<dbReference type="SUPFAM" id="SSF52172">
    <property type="entry name" value="CheY-like"/>
    <property type="match status" value="1"/>
</dbReference>
<dbReference type="CDD" id="cd17574">
    <property type="entry name" value="REC_OmpR"/>
    <property type="match status" value="1"/>
</dbReference>
<dbReference type="PANTHER" id="PTHR48111:SF1">
    <property type="entry name" value="TWO-COMPONENT RESPONSE REGULATOR ORR33"/>
    <property type="match status" value="1"/>
</dbReference>
<dbReference type="Gene3D" id="1.10.10.10">
    <property type="entry name" value="Winged helix-like DNA-binding domain superfamily/Winged helix DNA-binding domain"/>
    <property type="match status" value="1"/>
</dbReference>
<feature type="domain" description="HTH luxR-type" evidence="8">
    <location>
        <begin position="286"/>
        <end position="351"/>
    </location>
</feature>
<dbReference type="PANTHER" id="PTHR48111">
    <property type="entry name" value="REGULATOR OF RPOS"/>
    <property type="match status" value="1"/>
</dbReference>
<reference evidence="10 11" key="1">
    <citation type="submission" date="2017-02" db="EMBL/GenBank/DDBJ databases">
        <authorList>
            <person name="Jeong S."/>
        </authorList>
    </citation>
    <scope>NUCLEOTIDE SEQUENCE [LARGE SCALE GENOMIC DNA]</scope>
    <source>
        <strain evidence="10 11">RMAR6-6</strain>
        <plasmid evidence="10 11">unnamed1</plasmid>
    </source>
</reference>
<keyword evidence="3" id="KW-0805">Transcription regulation</keyword>
<dbReference type="Pfam" id="PF00196">
    <property type="entry name" value="GerE"/>
    <property type="match status" value="1"/>
</dbReference>
<geneLocation type="plasmid" evidence="10 11">
    <name>unnamed1</name>
</geneLocation>
<dbReference type="InterPro" id="IPR016032">
    <property type="entry name" value="Sig_transdc_resp-reg_C-effctor"/>
</dbReference>
<dbReference type="Pfam" id="PF00072">
    <property type="entry name" value="Response_reg"/>
    <property type="match status" value="1"/>
</dbReference>
<evidence type="ECO:0000256" key="6">
    <source>
        <dbReference type="PROSITE-ProRule" id="PRU00169"/>
    </source>
</evidence>
<keyword evidence="4" id="KW-0238">DNA-binding</keyword>
<organism evidence="10 11">
    <name type="scientific">Roseibium algicola</name>
    <dbReference type="NCBI Taxonomy" id="2857014"/>
    <lineage>
        <taxon>Bacteria</taxon>
        <taxon>Pseudomonadati</taxon>
        <taxon>Pseudomonadota</taxon>
        <taxon>Alphaproteobacteria</taxon>
        <taxon>Hyphomicrobiales</taxon>
        <taxon>Stappiaceae</taxon>
        <taxon>Roseibium</taxon>
    </lineage>
</organism>
<evidence type="ECO:0000256" key="7">
    <source>
        <dbReference type="SAM" id="Phobius"/>
    </source>
</evidence>
<evidence type="ECO:0000256" key="2">
    <source>
        <dbReference type="ARBA" id="ARBA00023012"/>
    </source>
</evidence>
<dbReference type="CDD" id="cd06170">
    <property type="entry name" value="LuxR_C_like"/>
    <property type="match status" value="1"/>
</dbReference>
<dbReference type="Proteomes" id="UP000188174">
    <property type="component" value="Plasmid unnamed1"/>
</dbReference>
<dbReference type="PROSITE" id="PS50043">
    <property type="entry name" value="HTH_LUXR_2"/>
    <property type="match status" value="1"/>
</dbReference>
<dbReference type="EMBL" id="CP019631">
    <property type="protein sequence ID" value="AQQ08073.1"/>
    <property type="molecule type" value="Genomic_DNA"/>
</dbReference>
<evidence type="ECO:0000259" key="8">
    <source>
        <dbReference type="PROSITE" id="PS50043"/>
    </source>
</evidence>
<accession>A0ABN4X4S6</accession>
<dbReference type="RefSeq" id="WP_156912558.1">
    <property type="nucleotide sequence ID" value="NZ_CP019631.1"/>
</dbReference>
<feature type="transmembrane region" description="Helical" evidence="7">
    <location>
        <begin position="167"/>
        <end position="186"/>
    </location>
</feature>
<dbReference type="PROSITE" id="PS50110">
    <property type="entry name" value="RESPONSE_REGULATORY"/>
    <property type="match status" value="1"/>
</dbReference>
<keyword evidence="7" id="KW-0472">Membrane</keyword>
<feature type="modified residue" description="4-aspartylphosphate" evidence="6">
    <location>
        <position position="61"/>
    </location>
</feature>
<dbReference type="SMART" id="SM00448">
    <property type="entry name" value="REC"/>
    <property type="match status" value="1"/>
</dbReference>
<dbReference type="InterPro" id="IPR039420">
    <property type="entry name" value="WalR-like"/>
</dbReference>
<dbReference type="InterPro" id="IPR000792">
    <property type="entry name" value="Tscrpt_reg_LuxR_C"/>
</dbReference>
<dbReference type="InterPro" id="IPR001789">
    <property type="entry name" value="Sig_transdc_resp-reg_receiver"/>
</dbReference>
<keyword evidence="2" id="KW-0902">Two-component regulatory system</keyword>
<gene>
    <name evidence="10" type="ORF">B0E33_28645</name>
</gene>
<evidence type="ECO:0000256" key="3">
    <source>
        <dbReference type="ARBA" id="ARBA00023015"/>
    </source>
</evidence>
<name>A0ABN4X4S6_9HYPH</name>
<feature type="domain" description="Response regulatory" evidence="9">
    <location>
        <begin position="12"/>
        <end position="129"/>
    </location>
</feature>
<proteinExistence type="predicted"/>
<keyword evidence="11" id="KW-1185">Reference proteome</keyword>
<keyword evidence="5" id="KW-0804">Transcription</keyword>
<evidence type="ECO:0000256" key="5">
    <source>
        <dbReference type="ARBA" id="ARBA00023163"/>
    </source>
</evidence>
<dbReference type="InterPro" id="IPR036388">
    <property type="entry name" value="WH-like_DNA-bd_sf"/>
</dbReference>
<evidence type="ECO:0000259" key="9">
    <source>
        <dbReference type="PROSITE" id="PS50110"/>
    </source>
</evidence>
<evidence type="ECO:0008006" key="12">
    <source>
        <dbReference type="Google" id="ProtNLM"/>
    </source>
</evidence>
<dbReference type="SUPFAM" id="SSF46894">
    <property type="entry name" value="C-terminal effector domain of the bipartite response regulators"/>
    <property type="match status" value="1"/>
</dbReference>
<keyword evidence="7" id="KW-1133">Transmembrane helix</keyword>
<dbReference type="PRINTS" id="PR00038">
    <property type="entry name" value="HTHLUXR"/>
</dbReference>
<keyword evidence="1 6" id="KW-0597">Phosphoprotein</keyword>
<dbReference type="SMART" id="SM00421">
    <property type="entry name" value="HTH_LUXR"/>
    <property type="match status" value="1"/>
</dbReference>